<evidence type="ECO:0000256" key="5">
    <source>
        <dbReference type="ARBA" id="ARBA00023136"/>
    </source>
</evidence>
<dbReference type="STRING" id="99656.SAMN05421659_102251"/>
<dbReference type="EC" id="2.3.2.3" evidence="6"/>
<comment type="subcellular location">
    <subcellularLocation>
        <location evidence="1 6">Cell membrane</location>
        <topology evidence="1 6">Multi-pass membrane protein</topology>
    </subcellularLocation>
</comment>
<sequence length="339" mass="38557">MKANKSRSKTIINGIIIIILVVAIYKYKATFLSAFVQMKQVALWQLLLAFLASMIYQVIDGINVASLVKVHNPKFRFIDGVWCMLYTSFYRVISFGSAQAIATTYYLSKNDVSISKGTGISAINYMLHKMMIAILCIIFFILGYSSISNIYGGYFHYLIYSLILVFIVCMLFLLFCTSEKFHNLIAKGIQKLNRNGKLDNFQTKMNEQMDEMRCSSIELLKDKKRIAWICFYDIFKLLSWYVIPYIFLINSTGSSLFICLAIMSFVVAIAGVMVAPAGIGTLEFVFMLLFAGMASNDKLLLAILLYRFFAFVVPGLVGVIVVIVHKLFIYKNEHYINKV</sequence>
<feature type="transmembrane region" description="Helical" evidence="6">
    <location>
        <begin position="256"/>
        <end position="279"/>
    </location>
</feature>
<feature type="transmembrane region" description="Helical" evidence="6">
    <location>
        <begin position="122"/>
        <end position="142"/>
    </location>
</feature>
<dbReference type="GO" id="GO:0005886">
    <property type="term" value="C:plasma membrane"/>
    <property type="evidence" value="ECO:0007669"/>
    <property type="project" value="UniProtKB-SubCell"/>
</dbReference>
<dbReference type="PANTHER" id="PTHR39087:SF2">
    <property type="entry name" value="UPF0104 MEMBRANE PROTEIN MJ1595"/>
    <property type="match status" value="1"/>
</dbReference>
<feature type="transmembrane region" description="Helical" evidence="6">
    <location>
        <begin position="299"/>
        <end position="324"/>
    </location>
</feature>
<organism evidence="7 8">
    <name type="scientific">[Clostridium] fimetarium</name>
    <dbReference type="NCBI Taxonomy" id="99656"/>
    <lineage>
        <taxon>Bacteria</taxon>
        <taxon>Bacillati</taxon>
        <taxon>Bacillota</taxon>
        <taxon>Clostridia</taxon>
        <taxon>Lachnospirales</taxon>
        <taxon>Lachnospiraceae</taxon>
    </lineage>
</organism>
<keyword evidence="8" id="KW-1185">Reference proteome</keyword>
<feature type="transmembrane region" description="Helical" evidence="6">
    <location>
        <begin position="80"/>
        <end position="102"/>
    </location>
</feature>
<evidence type="ECO:0000313" key="8">
    <source>
        <dbReference type="Proteomes" id="UP000199701"/>
    </source>
</evidence>
<dbReference type="RefSeq" id="WP_092450667.1">
    <property type="nucleotide sequence ID" value="NZ_FOJI01000002.1"/>
</dbReference>
<dbReference type="OrthoDB" id="1770457at2"/>
<evidence type="ECO:0000256" key="1">
    <source>
        <dbReference type="ARBA" id="ARBA00004651"/>
    </source>
</evidence>
<evidence type="ECO:0000256" key="2">
    <source>
        <dbReference type="ARBA" id="ARBA00022475"/>
    </source>
</evidence>
<accession>A0A1I0N0F0</accession>
<protein>
    <recommendedName>
        <fullName evidence="6">Phosphatidylglycerol lysyltransferase</fullName>
        <ecNumber evidence="6">2.3.2.3</ecNumber>
    </recommendedName>
    <alternativeName>
        <fullName evidence="6">Lysylphosphatidylglycerol synthase</fullName>
    </alternativeName>
</protein>
<dbReference type="Pfam" id="PF03706">
    <property type="entry name" value="LPG_synthase_TM"/>
    <property type="match status" value="1"/>
</dbReference>
<keyword evidence="4 6" id="KW-1133">Transmembrane helix</keyword>
<evidence type="ECO:0000256" key="4">
    <source>
        <dbReference type="ARBA" id="ARBA00022989"/>
    </source>
</evidence>
<keyword evidence="3 6" id="KW-0812">Transmembrane</keyword>
<dbReference type="GO" id="GO:0006629">
    <property type="term" value="P:lipid metabolic process"/>
    <property type="evidence" value="ECO:0007669"/>
    <property type="project" value="UniProtKB-KW"/>
</dbReference>
<dbReference type="EMBL" id="FOJI01000002">
    <property type="protein sequence ID" value="SEV93819.1"/>
    <property type="molecule type" value="Genomic_DNA"/>
</dbReference>
<comment type="similarity">
    <text evidence="6">Belongs to the LPG synthase family.</text>
</comment>
<dbReference type="GO" id="GO:0050071">
    <property type="term" value="F:phosphatidylglycerol lysyltransferase activity"/>
    <property type="evidence" value="ECO:0007669"/>
    <property type="project" value="UniProtKB-EC"/>
</dbReference>
<dbReference type="PANTHER" id="PTHR39087">
    <property type="entry name" value="UPF0104 MEMBRANE PROTEIN MJ1595"/>
    <property type="match status" value="1"/>
</dbReference>
<evidence type="ECO:0000313" key="7">
    <source>
        <dbReference type="EMBL" id="SEV93819.1"/>
    </source>
</evidence>
<keyword evidence="2" id="KW-1003">Cell membrane</keyword>
<keyword evidence="6" id="KW-0808">Transferase</keyword>
<comment type="catalytic activity">
    <reaction evidence="6">
        <text>L-lysyl-tRNA(Lys) + a 1,2-diacyl-sn-glycero-3-phospho-(1'-sn-glycerol) = a 1,2-diacyl-sn-glycero-3-phospho-1'-(3'-O-L-lysyl)-sn-glycerol + tRNA(Lys)</text>
        <dbReference type="Rhea" id="RHEA:10668"/>
        <dbReference type="Rhea" id="RHEA-COMP:9696"/>
        <dbReference type="Rhea" id="RHEA-COMP:9697"/>
        <dbReference type="ChEBI" id="CHEBI:64716"/>
        <dbReference type="ChEBI" id="CHEBI:75792"/>
        <dbReference type="ChEBI" id="CHEBI:78442"/>
        <dbReference type="ChEBI" id="CHEBI:78529"/>
        <dbReference type="EC" id="2.3.2.3"/>
    </reaction>
</comment>
<keyword evidence="6" id="KW-0046">Antibiotic resistance</keyword>
<feature type="transmembrane region" description="Helical" evidence="6">
    <location>
        <begin position="12"/>
        <end position="29"/>
    </location>
</feature>
<dbReference type="InterPro" id="IPR022791">
    <property type="entry name" value="L-PG_synthase/AglD"/>
</dbReference>
<dbReference type="GO" id="GO:0046677">
    <property type="term" value="P:response to antibiotic"/>
    <property type="evidence" value="ECO:0007669"/>
    <property type="project" value="UniProtKB-KW"/>
</dbReference>
<evidence type="ECO:0000256" key="3">
    <source>
        <dbReference type="ARBA" id="ARBA00022692"/>
    </source>
</evidence>
<name>A0A1I0N0F0_9FIRM</name>
<reference evidence="7 8" key="1">
    <citation type="submission" date="2016-10" db="EMBL/GenBank/DDBJ databases">
        <authorList>
            <person name="de Groot N.N."/>
        </authorList>
    </citation>
    <scope>NUCLEOTIDE SEQUENCE [LARGE SCALE GENOMIC DNA]</scope>
    <source>
        <strain evidence="7 8">DSM 9179</strain>
    </source>
</reference>
<dbReference type="AlphaFoldDB" id="A0A1I0N0F0"/>
<feature type="transmembrane region" description="Helical" evidence="6">
    <location>
        <begin position="41"/>
        <end position="59"/>
    </location>
</feature>
<gene>
    <name evidence="6" type="primary">mprF</name>
    <name evidence="7" type="ORF">SAMN05421659_102251</name>
</gene>
<comment type="function">
    <text evidence="6">Catalyzes the transfer of a lysyl group from L-lysyl-tRNA(Lys) to membrane-bound phosphatidylglycerol (PG), which produces lysylphosphatidylglycerol (LPG), a major component of the bacterial membrane with a positive net charge. LPG synthesis contributes to bacterial virulence as it is involved in the resistance mechanism against cationic antimicrobial peptides (CAMP) produces by the host's immune system (defensins, cathelicidins) and by the competing microorganisms.</text>
</comment>
<feature type="transmembrane region" description="Helical" evidence="6">
    <location>
        <begin position="154"/>
        <end position="175"/>
    </location>
</feature>
<proteinExistence type="inferred from homology"/>
<evidence type="ECO:0000256" key="6">
    <source>
        <dbReference type="RuleBase" id="RU363042"/>
    </source>
</evidence>
<keyword evidence="6" id="KW-0443">Lipid metabolism</keyword>
<dbReference type="Proteomes" id="UP000199701">
    <property type="component" value="Unassembled WGS sequence"/>
</dbReference>
<feature type="transmembrane region" description="Helical" evidence="6">
    <location>
        <begin position="226"/>
        <end position="249"/>
    </location>
</feature>
<keyword evidence="5 6" id="KW-0472">Membrane</keyword>